<feature type="signal peptide" evidence="1">
    <location>
        <begin position="1"/>
        <end position="19"/>
    </location>
</feature>
<protein>
    <submittedName>
        <fullName evidence="2">NTPase</fullName>
    </submittedName>
</protein>
<organism evidence="2 3">
    <name type="scientific">Lunatimonas lonarensis</name>
    <dbReference type="NCBI Taxonomy" id="1232681"/>
    <lineage>
        <taxon>Bacteria</taxon>
        <taxon>Pseudomonadati</taxon>
        <taxon>Bacteroidota</taxon>
        <taxon>Cytophagia</taxon>
        <taxon>Cytophagales</taxon>
        <taxon>Cyclobacteriaceae</taxon>
    </lineage>
</organism>
<dbReference type="EMBL" id="AQHR01000035">
    <property type="protein sequence ID" value="EON78416.1"/>
    <property type="molecule type" value="Genomic_DNA"/>
</dbReference>
<dbReference type="Proteomes" id="UP000013909">
    <property type="component" value="Unassembled WGS sequence"/>
</dbReference>
<keyword evidence="3" id="KW-1185">Reference proteome</keyword>
<dbReference type="OrthoDB" id="960751at2"/>
<keyword evidence="1" id="KW-0732">Signal</keyword>
<comment type="caution">
    <text evidence="2">The sequence shown here is derived from an EMBL/GenBank/DDBJ whole genome shotgun (WGS) entry which is preliminary data.</text>
</comment>
<gene>
    <name evidence="2" type="ORF">ADIS_1027</name>
</gene>
<evidence type="ECO:0000256" key="1">
    <source>
        <dbReference type="SAM" id="SignalP"/>
    </source>
</evidence>
<evidence type="ECO:0000313" key="2">
    <source>
        <dbReference type="EMBL" id="EON78416.1"/>
    </source>
</evidence>
<proteinExistence type="predicted"/>
<feature type="chain" id="PRO_5004461981" evidence="1">
    <location>
        <begin position="20"/>
        <end position="329"/>
    </location>
</feature>
<name>R7ZW98_9BACT</name>
<dbReference type="RefSeq" id="WP_010853174.1">
    <property type="nucleotide sequence ID" value="NZ_AQHR01000035.1"/>
</dbReference>
<dbReference type="AlphaFoldDB" id="R7ZW98"/>
<sequence length="329" mass="36369">MKYILAFGFACSVMLSSLAQESVVNSFLDGKSVILISASQAVEPVYSWQEIANEIHAALVAAGGDPVAYYELEDVVLTEGNQRAYAEAFSRRLIRNVGVITRPANGNFHIHLAPFSQDQALVRPGQGLSAQANDLSSFKTTILNLIGNQPSSNFLVLDVPEFPTPPTGGTGATTASYFQQAPLNLNVFRLGVLLSGAAGDEGYLNTFRQDLFGKTPQQLQAEQLEERQGLERIFGDNYPYEVAFLTESSSNQQLIQNRIQFMLMRIEGRETDIMRTMGVSVPSDRDTNRIVVKFYIKLLVRNELYIGAEWDADPDWRKALANFLSQISG</sequence>
<evidence type="ECO:0000313" key="3">
    <source>
        <dbReference type="Proteomes" id="UP000013909"/>
    </source>
</evidence>
<reference evidence="2 3" key="1">
    <citation type="submission" date="2013-02" db="EMBL/GenBank/DDBJ databases">
        <title>A novel strain isolated from Lonar lake, Maharashtra, India.</title>
        <authorList>
            <person name="Singh A."/>
        </authorList>
    </citation>
    <scope>NUCLEOTIDE SEQUENCE [LARGE SCALE GENOMIC DNA]</scope>
    <source>
        <strain evidence="2 3">AK24</strain>
    </source>
</reference>
<accession>R7ZW98</accession>